<dbReference type="AlphaFoldDB" id="A0A1I1SL88"/>
<reference evidence="2 3" key="1">
    <citation type="submission" date="2016-10" db="EMBL/GenBank/DDBJ databases">
        <authorList>
            <person name="de Groot N.N."/>
        </authorList>
    </citation>
    <scope>NUCLEOTIDE SEQUENCE [LARGE SCALE GENOMIC DNA]</scope>
    <source>
        <strain evidence="2 3">DSM 26130</strain>
    </source>
</reference>
<dbReference type="RefSeq" id="WP_093827539.1">
    <property type="nucleotide sequence ID" value="NZ_FOLQ01000005.1"/>
</dbReference>
<keyword evidence="3" id="KW-1185">Reference proteome</keyword>
<organism evidence="2 3">
    <name type="scientific">Spirosoma endophyticum</name>
    <dbReference type="NCBI Taxonomy" id="662367"/>
    <lineage>
        <taxon>Bacteria</taxon>
        <taxon>Pseudomonadati</taxon>
        <taxon>Bacteroidota</taxon>
        <taxon>Cytophagia</taxon>
        <taxon>Cytophagales</taxon>
        <taxon>Cytophagaceae</taxon>
        <taxon>Spirosoma</taxon>
    </lineage>
</organism>
<dbReference type="EMBL" id="FOLQ01000005">
    <property type="protein sequence ID" value="SFD47227.1"/>
    <property type="molecule type" value="Genomic_DNA"/>
</dbReference>
<evidence type="ECO:0000313" key="2">
    <source>
        <dbReference type="EMBL" id="SFD47227.1"/>
    </source>
</evidence>
<evidence type="ECO:0000256" key="1">
    <source>
        <dbReference type="SAM" id="MobiDB-lite"/>
    </source>
</evidence>
<dbReference type="Proteomes" id="UP000198598">
    <property type="component" value="Unassembled WGS sequence"/>
</dbReference>
<feature type="region of interest" description="Disordered" evidence="1">
    <location>
        <begin position="162"/>
        <end position="207"/>
    </location>
</feature>
<feature type="compositionally biased region" description="Basic and acidic residues" evidence="1">
    <location>
        <begin position="49"/>
        <end position="58"/>
    </location>
</feature>
<gene>
    <name evidence="2" type="ORF">SAMN05216167_105148</name>
</gene>
<dbReference type="STRING" id="662367.SAMN05216167_105148"/>
<name>A0A1I1SL88_9BACT</name>
<feature type="compositionally biased region" description="Acidic residues" evidence="1">
    <location>
        <begin position="180"/>
        <end position="195"/>
    </location>
</feature>
<evidence type="ECO:0000313" key="3">
    <source>
        <dbReference type="Proteomes" id="UP000198598"/>
    </source>
</evidence>
<proteinExistence type="predicted"/>
<accession>A0A1I1SL88</accession>
<feature type="region of interest" description="Disordered" evidence="1">
    <location>
        <begin position="1"/>
        <end position="63"/>
    </location>
</feature>
<protein>
    <submittedName>
        <fullName evidence="2">Uncharacterized protein</fullName>
    </submittedName>
</protein>
<sequence length="238" mass="26665">MTKAKSVQQAKEPKVKPVTPEAPIQPVALEAPIQPIAPEPPVQPVTLTEKPEETKTDDSFQSNPETFDFLAFLNDCLTEETLTDDERTSIVEIIDMVKEYPEQDAEFIKLFVTTLQGQLRAYHAAMTNVTETLPTLLPEDDETDVEEDDRAERLRANAQSELAAMRAASRQRQEAAGIVEEPEPADDEEELDPEEVERAERLKANAQSELNVMLNASLKRQETAEALAQPEQVNRRAK</sequence>